<accession>A0A699L9E4</accession>
<comment type="caution">
    <text evidence="3">The sequence shown here is derived from an EMBL/GenBank/DDBJ whole genome shotgun (WGS) entry which is preliminary data.</text>
</comment>
<feature type="region of interest" description="Disordered" evidence="1">
    <location>
        <begin position="437"/>
        <end position="472"/>
    </location>
</feature>
<dbReference type="InterPro" id="IPR006531">
    <property type="entry name" value="Gp5/Vgr_OB"/>
</dbReference>
<gene>
    <name evidence="3" type="ORF">Tci_697923</name>
</gene>
<reference evidence="3" key="1">
    <citation type="journal article" date="2019" name="Sci. Rep.">
        <title>Draft genome of Tanacetum cinerariifolium, the natural source of mosquito coil.</title>
        <authorList>
            <person name="Yamashiro T."/>
            <person name="Shiraishi A."/>
            <person name="Satake H."/>
            <person name="Nakayama K."/>
        </authorList>
    </citation>
    <scope>NUCLEOTIDE SEQUENCE</scope>
</reference>
<dbReference type="Gene3D" id="2.60.200.60">
    <property type="match status" value="1"/>
</dbReference>
<evidence type="ECO:0000256" key="1">
    <source>
        <dbReference type="SAM" id="MobiDB-lite"/>
    </source>
</evidence>
<evidence type="ECO:0000259" key="2">
    <source>
        <dbReference type="Pfam" id="PF04717"/>
    </source>
</evidence>
<proteinExistence type="predicted"/>
<feature type="region of interest" description="Disordered" evidence="1">
    <location>
        <begin position="125"/>
        <end position="154"/>
    </location>
</feature>
<organism evidence="3">
    <name type="scientific">Tanacetum cinerariifolium</name>
    <name type="common">Dalmatian daisy</name>
    <name type="synonym">Chrysanthemum cinerariifolium</name>
    <dbReference type="NCBI Taxonomy" id="118510"/>
    <lineage>
        <taxon>Eukaryota</taxon>
        <taxon>Viridiplantae</taxon>
        <taxon>Streptophyta</taxon>
        <taxon>Embryophyta</taxon>
        <taxon>Tracheophyta</taxon>
        <taxon>Spermatophyta</taxon>
        <taxon>Magnoliopsida</taxon>
        <taxon>eudicotyledons</taxon>
        <taxon>Gunneridae</taxon>
        <taxon>Pentapetalae</taxon>
        <taxon>asterids</taxon>
        <taxon>campanulids</taxon>
        <taxon>Asterales</taxon>
        <taxon>Asteraceae</taxon>
        <taxon>Asteroideae</taxon>
        <taxon>Anthemideae</taxon>
        <taxon>Anthemidinae</taxon>
        <taxon>Tanacetum</taxon>
    </lineage>
</organism>
<name>A0A699L9E4_TANCI</name>
<dbReference type="Pfam" id="PF04717">
    <property type="entry name" value="Phage_base_V"/>
    <property type="match status" value="1"/>
</dbReference>
<dbReference type="SUPFAM" id="SSF160631">
    <property type="entry name" value="SMI1/KNR4-like"/>
    <property type="match status" value="1"/>
</dbReference>
<feature type="domain" description="Gp5/Type VI secretion system Vgr protein OB-fold" evidence="2">
    <location>
        <begin position="185"/>
        <end position="232"/>
    </location>
</feature>
<dbReference type="InterPro" id="IPR037883">
    <property type="entry name" value="Knr4/Smi1-like_sf"/>
</dbReference>
<dbReference type="InterPro" id="IPR037026">
    <property type="entry name" value="Vgr_OB-fold_dom_sf"/>
</dbReference>
<feature type="compositionally biased region" description="Basic and acidic residues" evidence="1">
    <location>
        <begin position="457"/>
        <end position="472"/>
    </location>
</feature>
<evidence type="ECO:0000313" key="3">
    <source>
        <dbReference type="EMBL" id="GFB25952.1"/>
    </source>
</evidence>
<dbReference type="Pfam" id="PF05488">
    <property type="entry name" value="PAAR_motif"/>
    <property type="match status" value="1"/>
</dbReference>
<feature type="non-terminal residue" evidence="3">
    <location>
        <position position="472"/>
    </location>
</feature>
<dbReference type="SUPFAM" id="SSF69255">
    <property type="entry name" value="gp5 N-terminal domain-like"/>
    <property type="match status" value="1"/>
</dbReference>
<sequence length="472" mass="49729">MATFDFLKSYRLNSKDVTPSADSKHVFYPVAIKDIIESESRLGFLFPDELDEFYKEVGYGFLNHRDKRGNFNRFLPPASVADINLRVDPYENDPDLEVYDDPTKLIFFELTSRATGGSCKVAPGPQACAPDDGARGRRPGRAPGGGRHGAGHARAPLLGQRRLDSCWRPGQGRRITEIIDKPVQAESGWLRVTTPYSGDGKGHLFTPEVGSQVLVNYEHGLPEFPVVVGNVFHPGTAVELGFKGDGSITIKSNGPVTVLSPTIALEAGEKGEINLHAKNITIKAEENLKLLSGLKTEASTEEMEIYATQKLSLEGSTTATLTSAQPAAALGDVAAHGGAIVIGSPNVFIGGRPAARQGDSVACPFHGMGVVSRGSATVFINGTPAARLLDTTGCLVAGLVAISIPSVLGPAPAAAPAAPAPAGAPPIEWAGSFAPEKNGKFYEQNDKEPGGVSALHAEGHVTDADKDGTYDT</sequence>
<dbReference type="EMBL" id="BKCJ010587330">
    <property type="protein sequence ID" value="GFB25952.1"/>
    <property type="molecule type" value="Genomic_DNA"/>
</dbReference>
<protein>
    <recommendedName>
        <fullName evidence="2">Gp5/Type VI secretion system Vgr protein OB-fold domain-containing protein</fullName>
    </recommendedName>
</protein>
<feature type="compositionally biased region" description="Basic and acidic residues" evidence="1">
    <location>
        <begin position="437"/>
        <end position="449"/>
    </location>
</feature>
<dbReference type="Gene3D" id="2.40.50.230">
    <property type="entry name" value="Gp5 N-terminal domain"/>
    <property type="match status" value="1"/>
</dbReference>
<dbReference type="InterPro" id="IPR008727">
    <property type="entry name" value="PAAR_motif"/>
</dbReference>
<dbReference type="AlphaFoldDB" id="A0A699L9E4"/>